<dbReference type="Proteomes" id="UP000479132">
    <property type="component" value="Unassembled WGS sequence"/>
</dbReference>
<accession>A0A6M1T1I6</accession>
<evidence type="ECO:0000256" key="1">
    <source>
        <dbReference type="SAM" id="Phobius"/>
    </source>
</evidence>
<keyword evidence="3" id="KW-1185">Reference proteome</keyword>
<protein>
    <submittedName>
        <fullName evidence="2">DoxX family protein</fullName>
    </submittedName>
</protein>
<evidence type="ECO:0000313" key="3">
    <source>
        <dbReference type="Proteomes" id="UP000479132"/>
    </source>
</evidence>
<dbReference type="RefSeq" id="WP_165265443.1">
    <property type="nucleotide sequence ID" value="NZ_JAALLS010000002.1"/>
</dbReference>
<keyword evidence="1" id="KW-0812">Transmembrane</keyword>
<feature type="transmembrane region" description="Helical" evidence="1">
    <location>
        <begin position="64"/>
        <end position="85"/>
    </location>
</feature>
<evidence type="ECO:0000313" key="2">
    <source>
        <dbReference type="EMBL" id="NGP87045.1"/>
    </source>
</evidence>
<sequence>MFSKIGRYLYALPFGIFGLFHFMKAGQMAGMVPIPGGQFWVYLTGVAMLAACVSIIIEKKARLACILLGVLLLIYVLSIHLPAVIGGQMQPSMTNLLKDLALAGGAWFIAGSYESEIEFEA</sequence>
<keyword evidence="1" id="KW-0472">Membrane</keyword>
<organism evidence="2 3">
    <name type="scientific">Fodinibius halophilus</name>
    <dbReference type="NCBI Taxonomy" id="1736908"/>
    <lineage>
        <taxon>Bacteria</taxon>
        <taxon>Pseudomonadati</taxon>
        <taxon>Balneolota</taxon>
        <taxon>Balneolia</taxon>
        <taxon>Balneolales</taxon>
        <taxon>Balneolaceae</taxon>
        <taxon>Fodinibius</taxon>
    </lineage>
</organism>
<name>A0A6M1T1I6_9BACT</name>
<dbReference type="EMBL" id="JAALLS010000002">
    <property type="protein sequence ID" value="NGP87045.1"/>
    <property type="molecule type" value="Genomic_DNA"/>
</dbReference>
<gene>
    <name evidence="2" type="ORF">G3569_01660</name>
</gene>
<reference evidence="2 3" key="1">
    <citation type="submission" date="2020-02" db="EMBL/GenBank/DDBJ databases">
        <title>Aliifodinibius halophilus 2W32, complete genome.</title>
        <authorList>
            <person name="Li Y."/>
            <person name="Wu S."/>
        </authorList>
    </citation>
    <scope>NUCLEOTIDE SEQUENCE [LARGE SCALE GENOMIC DNA]</scope>
    <source>
        <strain evidence="2 3">2W32</strain>
    </source>
</reference>
<feature type="transmembrane region" description="Helical" evidence="1">
    <location>
        <begin position="7"/>
        <end position="27"/>
    </location>
</feature>
<proteinExistence type="predicted"/>
<dbReference type="AlphaFoldDB" id="A0A6M1T1I6"/>
<keyword evidence="1" id="KW-1133">Transmembrane helix</keyword>
<comment type="caution">
    <text evidence="2">The sequence shown here is derived from an EMBL/GenBank/DDBJ whole genome shotgun (WGS) entry which is preliminary data.</text>
</comment>
<feature type="transmembrane region" description="Helical" evidence="1">
    <location>
        <begin position="39"/>
        <end position="57"/>
    </location>
</feature>